<name>A0AAD9G0W7_9STRA</name>
<evidence type="ECO:0000313" key="3">
    <source>
        <dbReference type="Proteomes" id="UP001259832"/>
    </source>
</evidence>
<sequence>MTADILVIQRVLKCDRTFQEVCCMPLTFCALDSSSSLEQFLVFKLLDLLLLLLFDESEFVGSVEQPAAEVLFQFTYSLLTLLSLHTQLLPCLFVLAFLCKFLLYALKTVP</sequence>
<dbReference type="Proteomes" id="UP001259832">
    <property type="component" value="Unassembled WGS sequence"/>
</dbReference>
<feature type="transmembrane region" description="Helical" evidence="1">
    <location>
        <begin position="87"/>
        <end position="106"/>
    </location>
</feature>
<accession>A0AAD9G0W7</accession>
<evidence type="ECO:0000256" key="1">
    <source>
        <dbReference type="SAM" id="Phobius"/>
    </source>
</evidence>
<keyword evidence="1" id="KW-0812">Transmembrane</keyword>
<gene>
    <name evidence="2" type="ORF">P3T76_015025</name>
</gene>
<dbReference type="AlphaFoldDB" id="A0AAD9G0W7"/>
<evidence type="ECO:0000313" key="2">
    <source>
        <dbReference type="EMBL" id="KAK1929457.1"/>
    </source>
</evidence>
<comment type="caution">
    <text evidence="2">The sequence shown here is derived from an EMBL/GenBank/DDBJ whole genome shotgun (WGS) entry which is preliminary data.</text>
</comment>
<dbReference type="EMBL" id="JASMQC010000048">
    <property type="protein sequence ID" value="KAK1929457.1"/>
    <property type="molecule type" value="Genomic_DNA"/>
</dbReference>
<keyword evidence="3" id="KW-1185">Reference proteome</keyword>
<proteinExistence type="predicted"/>
<keyword evidence="1" id="KW-0472">Membrane</keyword>
<keyword evidence="1" id="KW-1133">Transmembrane helix</keyword>
<reference evidence="2" key="1">
    <citation type="submission" date="2023-08" db="EMBL/GenBank/DDBJ databases">
        <title>Reference Genome Resource for the Citrus Pathogen Phytophthora citrophthora.</title>
        <authorList>
            <person name="Moller H."/>
            <person name="Coetzee B."/>
            <person name="Rose L.J."/>
            <person name="Van Niekerk J.M."/>
        </authorList>
    </citation>
    <scope>NUCLEOTIDE SEQUENCE</scope>
    <source>
        <strain evidence="2">STE-U-9442</strain>
    </source>
</reference>
<protein>
    <submittedName>
        <fullName evidence="2">Uncharacterized protein</fullName>
    </submittedName>
</protein>
<organism evidence="2 3">
    <name type="scientific">Phytophthora citrophthora</name>
    <dbReference type="NCBI Taxonomy" id="4793"/>
    <lineage>
        <taxon>Eukaryota</taxon>
        <taxon>Sar</taxon>
        <taxon>Stramenopiles</taxon>
        <taxon>Oomycota</taxon>
        <taxon>Peronosporomycetes</taxon>
        <taxon>Peronosporales</taxon>
        <taxon>Peronosporaceae</taxon>
        <taxon>Phytophthora</taxon>
    </lineage>
</organism>